<dbReference type="AlphaFoldDB" id="A0A386HKP1"/>
<feature type="chain" id="PRO_5017219937" evidence="7">
    <location>
        <begin position="24"/>
        <end position="925"/>
    </location>
</feature>
<keyword evidence="2" id="KW-1134">Transmembrane beta strand</keyword>
<evidence type="ECO:0000313" key="10">
    <source>
        <dbReference type="Proteomes" id="UP000266118"/>
    </source>
</evidence>
<dbReference type="PIRSF" id="PIRSF006076">
    <property type="entry name" value="OM_assembly_OMP85"/>
    <property type="match status" value="1"/>
</dbReference>
<dbReference type="Pfam" id="PF07244">
    <property type="entry name" value="POTRA"/>
    <property type="match status" value="4"/>
</dbReference>
<evidence type="ECO:0000259" key="8">
    <source>
        <dbReference type="PROSITE" id="PS51779"/>
    </source>
</evidence>
<evidence type="ECO:0000256" key="2">
    <source>
        <dbReference type="ARBA" id="ARBA00022452"/>
    </source>
</evidence>
<dbReference type="InterPro" id="IPR010827">
    <property type="entry name" value="BamA/TamA_POTRA"/>
</dbReference>
<reference evidence="9 10" key="1">
    <citation type="submission" date="2018-09" db="EMBL/GenBank/DDBJ databases">
        <title>Arachidicoccus sp. nov., a bacterium isolated from soil.</title>
        <authorList>
            <person name="Weon H.-Y."/>
            <person name="Kwon S.-W."/>
            <person name="Lee S.A."/>
        </authorList>
    </citation>
    <scope>NUCLEOTIDE SEQUENCE [LARGE SCALE GENOMIC DNA]</scope>
    <source>
        <strain evidence="9 10">KIS59-12</strain>
    </source>
</reference>
<keyword evidence="6" id="KW-0998">Cell outer membrane</keyword>
<dbReference type="Gene3D" id="2.40.160.50">
    <property type="entry name" value="membrane protein fhac: a member of the omp85/tpsb transporter family"/>
    <property type="match status" value="1"/>
</dbReference>
<sequence length="925" mass="104603">MRKSTQLICVLVILLFGGGSVQAQINTVNQNTTKQVLSSSNGDLQTVLNQINPQRYKIAGITVTGNKVFDTNLLISSSGLSVGSYITIPGGDELSRSIHRLWVQNYFSDITYYLLKVEGSDIYIELNVTERPRVSKFYFKGVSKTQSDDLKSKSGIVPGHVITDNMKMTAVDAIRKYFSEKGFRRVSVDISEKKDSSYQNSVVLYFDINKGEKVKVGQIELFGNENMPGHKLKKQMKGTKEVSRLTLYPLHDTFDTTGWGTPYKYTLKDYVHDHGYLTYTKTRNLISPYVYLNPFASSKFDEKKYAEDKQKIIDYYNSKGYRDAQIVRDSVFYNSKGNLNVDIKLKEGHKYYFGNVSWVGNTVYSDSLLSAILDIRKGDTYNRTHMNERLGLGNTPSSDGVSVMNLYLDNGYLFFNVTPVEVKVYNDTIDYVMNLREGPEATIKRVNIAGNDKTNEHVIRRALRTLPGDKFSRSDIMNSIRELSVLKFFDEQKINPVPTPNETDGTVDLTYNLVEKSSDQLQLSAGFGGGIGLTGTLGVTFNNFSLKNIFNKKGWSPLPTGDGQTLSLNFQSNGKAFRSYNAQFVEPWLGGKHQNALSLSFSDSKFTNGYNYLTGRYDSNADTTFFRTTSIGVGLSKQLKWPDPYFSFGLQLNYTRYKLHNYYIDQVSLPNFRNGASNDINLRITLSRSSVNSLQYPTGGSNISMYAQLTPPYSSFDPSIAEATDPAKKYKFIEYQKYRFTGDWYVPIGPPHGDDKKQFVFKASVKMGFLGRYNSDMPISPFQRFQLGDAGMSTTYALLGYDIISQRGYPVYETSNPRYNPDQQGASQYFTIFNKYTMELRYPLSLSQSSTIFGLVFAEAANGWYSFREYNPFQLRRDVGVGARFYLPMFGLLGFDYGIGIDRIQQGQGIGKAGRFTFMLGYEPD</sequence>
<dbReference type="KEGG" id="ark:D6B99_00795"/>
<name>A0A386HKP1_9BACT</name>
<evidence type="ECO:0000256" key="3">
    <source>
        <dbReference type="ARBA" id="ARBA00022692"/>
    </source>
</evidence>
<accession>A0A386HKP1</accession>
<dbReference type="PANTHER" id="PTHR12815">
    <property type="entry name" value="SORTING AND ASSEMBLY MACHINERY SAMM50 PROTEIN FAMILY MEMBER"/>
    <property type="match status" value="1"/>
</dbReference>
<gene>
    <name evidence="9" type="ORF">D6B99_00795</name>
</gene>
<evidence type="ECO:0000256" key="4">
    <source>
        <dbReference type="ARBA" id="ARBA00022729"/>
    </source>
</evidence>
<evidence type="ECO:0000256" key="7">
    <source>
        <dbReference type="SAM" id="SignalP"/>
    </source>
</evidence>
<dbReference type="InterPro" id="IPR023707">
    <property type="entry name" value="OM_assembly_BamA"/>
</dbReference>
<proteinExistence type="predicted"/>
<dbReference type="OrthoDB" id="9802086at2"/>
<keyword evidence="3" id="KW-0812">Transmembrane</keyword>
<dbReference type="GO" id="GO:0071709">
    <property type="term" value="P:membrane assembly"/>
    <property type="evidence" value="ECO:0007669"/>
    <property type="project" value="InterPro"/>
</dbReference>
<evidence type="ECO:0000256" key="5">
    <source>
        <dbReference type="ARBA" id="ARBA00023136"/>
    </source>
</evidence>
<evidence type="ECO:0000313" key="9">
    <source>
        <dbReference type="EMBL" id="AYD46283.1"/>
    </source>
</evidence>
<dbReference type="EMBL" id="CP032489">
    <property type="protein sequence ID" value="AYD46283.1"/>
    <property type="molecule type" value="Genomic_DNA"/>
</dbReference>
<dbReference type="InterPro" id="IPR039910">
    <property type="entry name" value="D15-like"/>
</dbReference>
<evidence type="ECO:0000256" key="1">
    <source>
        <dbReference type="ARBA" id="ARBA00004370"/>
    </source>
</evidence>
<keyword evidence="10" id="KW-1185">Reference proteome</keyword>
<protein>
    <submittedName>
        <fullName evidence="9">Outer membrane protein assembly factor</fullName>
    </submittedName>
</protein>
<dbReference type="Proteomes" id="UP000266118">
    <property type="component" value="Chromosome"/>
</dbReference>
<organism evidence="9 10">
    <name type="scientific">Arachidicoccus soli</name>
    <dbReference type="NCBI Taxonomy" id="2341117"/>
    <lineage>
        <taxon>Bacteria</taxon>
        <taxon>Pseudomonadati</taxon>
        <taxon>Bacteroidota</taxon>
        <taxon>Chitinophagia</taxon>
        <taxon>Chitinophagales</taxon>
        <taxon>Chitinophagaceae</taxon>
        <taxon>Arachidicoccus</taxon>
    </lineage>
</organism>
<feature type="domain" description="POTRA" evidence="8">
    <location>
        <begin position="441"/>
        <end position="516"/>
    </location>
</feature>
<dbReference type="PANTHER" id="PTHR12815:SF47">
    <property type="entry name" value="TRANSLOCATION AND ASSEMBLY MODULE SUBUNIT TAMA"/>
    <property type="match status" value="1"/>
</dbReference>
<comment type="subcellular location">
    <subcellularLocation>
        <location evidence="1">Membrane</location>
    </subcellularLocation>
</comment>
<dbReference type="RefSeq" id="WP_119984147.1">
    <property type="nucleotide sequence ID" value="NZ_CP032489.1"/>
</dbReference>
<evidence type="ECO:0000256" key="6">
    <source>
        <dbReference type="ARBA" id="ARBA00023237"/>
    </source>
</evidence>
<dbReference type="Gene3D" id="3.10.20.310">
    <property type="entry name" value="membrane protein fhac"/>
    <property type="match status" value="5"/>
</dbReference>
<keyword evidence="4 7" id="KW-0732">Signal</keyword>
<dbReference type="GO" id="GO:0019867">
    <property type="term" value="C:outer membrane"/>
    <property type="evidence" value="ECO:0007669"/>
    <property type="project" value="InterPro"/>
</dbReference>
<feature type="signal peptide" evidence="7">
    <location>
        <begin position="1"/>
        <end position="23"/>
    </location>
</feature>
<keyword evidence="5" id="KW-0472">Membrane</keyword>
<dbReference type="PROSITE" id="PS51779">
    <property type="entry name" value="POTRA"/>
    <property type="match status" value="1"/>
</dbReference>
<dbReference type="InterPro" id="IPR034746">
    <property type="entry name" value="POTRA"/>
</dbReference>